<dbReference type="Gene3D" id="1.10.1660.10">
    <property type="match status" value="1"/>
</dbReference>
<dbReference type="Pfam" id="PF09278">
    <property type="entry name" value="MerR-DNA-bind"/>
    <property type="match status" value="1"/>
</dbReference>
<evidence type="ECO:0000256" key="10">
    <source>
        <dbReference type="ARBA" id="ARBA00023163"/>
    </source>
</evidence>
<feature type="domain" description="HTH merR-type" evidence="14">
    <location>
        <begin position="1"/>
        <end position="69"/>
    </location>
</feature>
<dbReference type="OrthoDB" id="9808480at2"/>
<keyword evidence="4" id="KW-0963">Cytoplasm</keyword>
<evidence type="ECO:0000259" key="14">
    <source>
        <dbReference type="PROSITE" id="PS50937"/>
    </source>
</evidence>
<keyword evidence="6" id="KW-0186">Copper</keyword>
<keyword evidence="13" id="KW-0175">Coiled coil</keyword>
<dbReference type="PANTHER" id="PTHR30204">
    <property type="entry name" value="REDOX-CYCLING DRUG-SENSING TRANSCRIPTIONAL ACTIVATOR SOXR"/>
    <property type="match status" value="1"/>
</dbReference>
<protein>
    <recommendedName>
        <fullName evidence="3">HTH-type transcriptional regulator CueR</fullName>
    </recommendedName>
    <alternativeName>
        <fullName evidence="12">Copper efflux regulator</fullName>
    </alternativeName>
    <alternativeName>
        <fullName evidence="11">Copper export regulator</fullName>
    </alternativeName>
</protein>
<keyword evidence="7" id="KW-0805">Transcription regulation</keyword>
<keyword evidence="16" id="KW-1185">Reference proteome</keyword>
<evidence type="ECO:0000256" key="12">
    <source>
        <dbReference type="ARBA" id="ARBA00032335"/>
    </source>
</evidence>
<evidence type="ECO:0000256" key="7">
    <source>
        <dbReference type="ARBA" id="ARBA00023015"/>
    </source>
</evidence>
<evidence type="ECO:0000256" key="6">
    <source>
        <dbReference type="ARBA" id="ARBA00023008"/>
    </source>
</evidence>
<dbReference type="InterPro" id="IPR015358">
    <property type="entry name" value="Tscrpt_reg_MerR_DNA-bd"/>
</dbReference>
<keyword evidence="5" id="KW-0479">Metal-binding</keyword>
<dbReference type="GO" id="GO:0045893">
    <property type="term" value="P:positive regulation of DNA-templated transcription"/>
    <property type="evidence" value="ECO:0007669"/>
    <property type="project" value="InterPro"/>
</dbReference>
<dbReference type="AlphaFoldDB" id="A0A1X7ARN3"/>
<dbReference type="PROSITE" id="PS50937">
    <property type="entry name" value="HTH_MERR_2"/>
    <property type="match status" value="1"/>
</dbReference>
<dbReference type="InterPro" id="IPR009061">
    <property type="entry name" value="DNA-bd_dom_put_sf"/>
</dbReference>
<dbReference type="GO" id="GO:0005737">
    <property type="term" value="C:cytoplasm"/>
    <property type="evidence" value="ECO:0007669"/>
    <property type="project" value="UniProtKB-SubCell"/>
</dbReference>
<organism evidence="15 16">
    <name type="scientific">Parendozoicomonas haliclonae</name>
    <dbReference type="NCBI Taxonomy" id="1960125"/>
    <lineage>
        <taxon>Bacteria</taxon>
        <taxon>Pseudomonadati</taxon>
        <taxon>Pseudomonadota</taxon>
        <taxon>Gammaproteobacteria</taxon>
        <taxon>Oceanospirillales</taxon>
        <taxon>Endozoicomonadaceae</taxon>
        <taxon>Parendozoicomonas</taxon>
    </lineage>
</organism>
<evidence type="ECO:0000256" key="13">
    <source>
        <dbReference type="SAM" id="Coils"/>
    </source>
</evidence>
<dbReference type="InterPro" id="IPR000551">
    <property type="entry name" value="MerR-type_HTH_dom"/>
</dbReference>
<comment type="subunit">
    <text evidence="2">Homodimer.</text>
</comment>
<dbReference type="Pfam" id="PF00376">
    <property type="entry name" value="MerR"/>
    <property type="match status" value="1"/>
</dbReference>
<sequence length="137" mass="15396">MNIAKAARETGLTAKTIRYYESIGLVSPASRLENGYRSYDDKHLRELRFISHARELGFTLEECGELLGLYKTDNRRSADVKALAQARIEDIENKINQLQTMRDSLKELASCCHGDDRPDCPILDSLAELPAQKKAGL</sequence>
<proteinExistence type="predicted"/>
<evidence type="ECO:0000256" key="1">
    <source>
        <dbReference type="ARBA" id="ARBA00004496"/>
    </source>
</evidence>
<name>A0A1X7ARN3_9GAMM</name>
<comment type="subcellular location">
    <subcellularLocation>
        <location evidence="1">Cytoplasm</location>
    </subcellularLocation>
</comment>
<evidence type="ECO:0000256" key="8">
    <source>
        <dbReference type="ARBA" id="ARBA00023125"/>
    </source>
</evidence>
<dbReference type="InterPro" id="IPR047057">
    <property type="entry name" value="MerR_fam"/>
</dbReference>
<gene>
    <name evidence="15" type="primary">hmrR</name>
    <name evidence="15" type="ORF">EHSB41UT_03858</name>
</gene>
<evidence type="ECO:0000313" key="16">
    <source>
        <dbReference type="Proteomes" id="UP000196573"/>
    </source>
</evidence>
<keyword evidence="10" id="KW-0804">Transcription</keyword>
<keyword evidence="9" id="KW-0010">Activator</keyword>
<dbReference type="PROSITE" id="PS00552">
    <property type="entry name" value="HTH_MERR_1"/>
    <property type="match status" value="1"/>
</dbReference>
<evidence type="ECO:0000256" key="11">
    <source>
        <dbReference type="ARBA" id="ARBA00031472"/>
    </source>
</evidence>
<dbReference type="GO" id="GO:0003677">
    <property type="term" value="F:DNA binding"/>
    <property type="evidence" value="ECO:0007669"/>
    <property type="project" value="UniProtKB-KW"/>
</dbReference>
<evidence type="ECO:0000256" key="9">
    <source>
        <dbReference type="ARBA" id="ARBA00023159"/>
    </source>
</evidence>
<dbReference type="SUPFAM" id="SSF46955">
    <property type="entry name" value="Putative DNA-binding domain"/>
    <property type="match status" value="1"/>
</dbReference>
<dbReference type="GO" id="GO:0005507">
    <property type="term" value="F:copper ion binding"/>
    <property type="evidence" value="ECO:0007669"/>
    <property type="project" value="InterPro"/>
</dbReference>
<dbReference type="SMART" id="SM00422">
    <property type="entry name" value="HTH_MERR"/>
    <property type="match status" value="1"/>
</dbReference>
<dbReference type="InterPro" id="IPR011789">
    <property type="entry name" value="CueR"/>
</dbReference>
<dbReference type="GO" id="GO:0003700">
    <property type="term" value="F:DNA-binding transcription factor activity"/>
    <property type="evidence" value="ECO:0007669"/>
    <property type="project" value="InterPro"/>
</dbReference>
<dbReference type="PRINTS" id="PR00040">
    <property type="entry name" value="HTHMERR"/>
</dbReference>
<keyword evidence="8" id="KW-0238">DNA-binding</keyword>
<reference evidence="15 16" key="1">
    <citation type="submission" date="2017-03" db="EMBL/GenBank/DDBJ databases">
        <authorList>
            <person name="Afonso C.L."/>
            <person name="Miller P.J."/>
            <person name="Scott M.A."/>
            <person name="Spackman E."/>
            <person name="Goraichik I."/>
            <person name="Dimitrov K.M."/>
            <person name="Suarez D.L."/>
            <person name="Swayne D.E."/>
        </authorList>
    </citation>
    <scope>NUCLEOTIDE SEQUENCE [LARGE SCALE GENOMIC DNA]</scope>
    <source>
        <strain evidence="15">SB41UT1</strain>
    </source>
</reference>
<evidence type="ECO:0000313" key="15">
    <source>
        <dbReference type="EMBL" id="SMA50067.1"/>
    </source>
</evidence>
<dbReference type="EMBL" id="FWPT01000010">
    <property type="protein sequence ID" value="SMA50067.1"/>
    <property type="molecule type" value="Genomic_DNA"/>
</dbReference>
<dbReference type="RefSeq" id="WP_087112507.1">
    <property type="nucleotide sequence ID" value="NZ_CBCSCN010000005.1"/>
</dbReference>
<dbReference type="NCBIfam" id="TIGR02044">
    <property type="entry name" value="CueR"/>
    <property type="match status" value="1"/>
</dbReference>
<feature type="coiled-coil region" evidence="13">
    <location>
        <begin position="81"/>
        <end position="108"/>
    </location>
</feature>
<dbReference type="Proteomes" id="UP000196573">
    <property type="component" value="Unassembled WGS sequence"/>
</dbReference>
<evidence type="ECO:0000256" key="4">
    <source>
        <dbReference type="ARBA" id="ARBA00022490"/>
    </source>
</evidence>
<accession>A0A1X7ARN3</accession>
<dbReference type="PANTHER" id="PTHR30204:SF16">
    <property type="entry name" value="HTH-TYPE TRANSCRIPTIONAL REGULATOR CUER"/>
    <property type="match status" value="1"/>
</dbReference>
<evidence type="ECO:0000256" key="5">
    <source>
        <dbReference type="ARBA" id="ARBA00022723"/>
    </source>
</evidence>
<evidence type="ECO:0000256" key="2">
    <source>
        <dbReference type="ARBA" id="ARBA00011738"/>
    </source>
</evidence>
<dbReference type="CDD" id="cd01108">
    <property type="entry name" value="HTH_CueR"/>
    <property type="match status" value="1"/>
</dbReference>
<evidence type="ECO:0000256" key="3">
    <source>
        <dbReference type="ARBA" id="ARBA00017250"/>
    </source>
</evidence>